<protein>
    <submittedName>
        <fullName evidence="1">Uncharacterized protein</fullName>
    </submittedName>
</protein>
<sequence>MDRTSNEVDNSLAESFTFCNEAKDLELFRVSVSYTERAERIFSSASRSVESEGLPLFRR</sequence>
<dbReference type="Proteomes" id="UP001219934">
    <property type="component" value="Unassembled WGS sequence"/>
</dbReference>
<gene>
    <name evidence="1" type="ORF">JOQ06_015115</name>
</gene>
<name>A0AAD6AMB6_9TELE</name>
<keyword evidence="2" id="KW-1185">Reference proteome</keyword>
<dbReference type="EMBL" id="JAPTMU010000019">
    <property type="protein sequence ID" value="KAJ4927384.1"/>
    <property type="molecule type" value="Genomic_DNA"/>
</dbReference>
<comment type="caution">
    <text evidence="1">The sequence shown here is derived from an EMBL/GenBank/DDBJ whole genome shotgun (WGS) entry which is preliminary data.</text>
</comment>
<dbReference type="AlphaFoldDB" id="A0AAD6AMB6"/>
<organism evidence="1 2">
    <name type="scientific">Pogonophryne albipinna</name>
    <dbReference type="NCBI Taxonomy" id="1090488"/>
    <lineage>
        <taxon>Eukaryota</taxon>
        <taxon>Metazoa</taxon>
        <taxon>Chordata</taxon>
        <taxon>Craniata</taxon>
        <taxon>Vertebrata</taxon>
        <taxon>Euteleostomi</taxon>
        <taxon>Actinopterygii</taxon>
        <taxon>Neopterygii</taxon>
        <taxon>Teleostei</taxon>
        <taxon>Neoteleostei</taxon>
        <taxon>Acanthomorphata</taxon>
        <taxon>Eupercaria</taxon>
        <taxon>Perciformes</taxon>
        <taxon>Notothenioidei</taxon>
        <taxon>Pogonophryne</taxon>
    </lineage>
</organism>
<accession>A0AAD6AMB6</accession>
<feature type="non-terminal residue" evidence="1">
    <location>
        <position position="1"/>
    </location>
</feature>
<proteinExistence type="predicted"/>
<evidence type="ECO:0000313" key="2">
    <source>
        <dbReference type="Proteomes" id="UP001219934"/>
    </source>
</evidence>
<reference evidence="1" key="1">
    <citation type="submission" date="2022-11" db="EMBL/GenBank/DDBJ databases">
        <title>Chromosome-level genome of Pogonophryne albipinna.</title>
        <authorList>
            <person name="Jo E."/>
        </authorList>
    </citation>
    <scope>NUCLEOTIDE SEQUENCE</scope>
    <source>
        <strain evidence="1">SGF0006</strain>
        <tissue evidence="1">Muscle</tissue>
    </source>
</reference>
<evidence type="ECO:0000313" key="1">
    <source>
        <dbReference type="EMBL" id="KAJ4927384.1"/>
    </source>
</evidence>